<keyword evidence="1" id="KW-1133">Transmembrane helix</keyword>
<dbReference type="Pfam" id="PF10067">
    <property type="entry name" value="DUF2306"/>
    <property type="match status" value="1"/>
</dbReference>
<dbReference type="Proteomes" id="UP000377595">
    <property type="component" value="Unassembled WGS sequence"/>
</dbReference>
<feature type="transmembrane region" description="Helical" evidence="1">
    <location>
        <begin position="110"/>
        <end position="130"/>
    </location>
</feature>
<feature type="transmembrane region" description="Helical" evidence="1">
    <location>
        <begin position="43"/>
        <end position="63"/>
    </location>
</feature>
<dbReference type="EMBL" id="BLAF01000075">
    <property type="protein sequence ID" value="GES25909.1"/>
    <property type="molecule type" value="Genomic_DNA"/>
</dbReference>
<evidence type="ECO:0000256" key="1">
    <source>
        <dbReference type="SAM" id="Phobius"/>
    </source>
</evidence>
<sequence length="195" mass="20954">MPAALIMLSFVPVVAGAVRLTELTGGAAITPENARFFAAPLPVMLHIVGATTYCILGAFQFVPRFRRRRPGWHRAAGRVLIVCGLLAALTGLWMTLFYPVPAGDEGLLSVFRIVFGTAMAACILLGLAAIRRRDITRHRAWMIRGYAIGQGAGSQALIHLPAMLIVGTPTGLTRTLLLGAAWVINLAVAEWIIRS</sequence>
<reference evidence="2 3" key="1">
    <citation type="submission" date="2019-10" db="EMBL/GenBank/DDBJ databases">
        <title>Whole genome shotgun sequence of Acrocarpospora pleiomorpha NBRC 16267.</title>
        <authorList>
            <person name="Ichikawa N."/>
            <person name="Kimura A."/>
            <person name="Kitahashi Y."/>
            <person name="Komaki H."/>
            <person name="Oguchi A."/>
        </authorList>
    </citation>
    <scope>NUCLEOTIDE SEQUENCE [LARGE SCALE GENOMIC DNA]</scope>
    <source>
        <strain evidence="2 3">NBRC 16267</strain>
    </source>
</reference>
<evidence type="ECO:0000313" key="3">
    <source>
        <dbReference type="Proteomes" id="UP000377595"/>
    </source>
</evidence>
<feature type="transmembrane region" description="Helical" evidence="1">
    <location>
        <begin position="75"/>
        <end position="98"/>
    </location>
</feature>
<name>A0A5M3Y159_9ACTN</name>
<protein>
    <submittedName>
        <fullName evidence="2">Membrane protein</fullName>
    </submittedName>
</protein>
<keyword evidence="1" id="KW-0812">Transmembrane</keyword>
<feature type="transmembrane region" description="Helical" evidence="1">
    <location>
        <begin position="142"/>
        <end position="166"/>
    </location>
</feature>
<dbReference type="AlphaFoldDB" id="A0A5M3Y159"/>
<proteinExistence type="predicted"/>
<comment type="caution">
    <text evidence="2">The sequence shown here is derived from an EMBL/GenBank/DDBJ whole genome shotgun (WGS) entry which is preliminary data.</text>
</comment>
<dbReference type="InterPro" id="IPR018750">
    <property type="entry name" value="DUF2306_membrane"/>
</dbReference>
<organism evidence="2 3">
    <name type="scientific">Acrocarpospora pleiomorpha</name>
    <dbReference type="NCBI Taxonomy" id="90975"/>
    <lineage>
        <taxon>Bacteria</taxon>
        <taxon>Bacillati</taxon>
        <taxon>Actinomycetota</taxon>
        <taxon>Actinomycetes</taxon>
        <taxon>Streptosporangiales</taxon>
        <taxon>Streptosporangiaceae</taxon>
        <taxon>Acrocarpospora</taxon>
    </lineage>
</organism>
<gene>
    <name evidence="2" type="ORF">Aple_088080</name>
</gene>
<dbReference type="RefSeq" id="WP_246265228.1">
    <property type="nucleotide sequence ID" value="NZ_BAAAHM010000013.1"/>
</dbReference>
<evidence type="ECO:0000313" key="2">
    <source>
        <dbReference type="EMBL" id="GES25909.1"/>
    </source>
</evidence>
<feature type="transmembrane region" description="Helical" evidence="1">
    <location>
        <begin position="172"/>
        <end position="193"/>
    </location>
</feature>
<keyword evidence="1" id="KW-0472">Membrane</keyword>
<accession>A0A5M3Y159</accession>
<keyword evidence="3" id="KW-1185">Reference proteome</keyword>